<reference evidence="2 3" key="1">
    <citation type="journal article" date="2012" name="PLoS Pathog.">
        <title>Comparative pathogenomics reveals horizontally acquired novel virulence genes in fungi infecting cereal hosts.</title>
        <authorList>
            <person name="Gardiner D.M."/>
            <person name="McDonald M.C."/>
            <person name="Covarelli L."/>
            <person name="Solomon P.S."/>
            <person name="Rusu A.G."/>
            <person name="Marshall M."/>
            <person name="Kazan K."/>
            <person name="Chakraborty S."/>
            <person name="McDonald B.A."/>
            <person name="Manners J.M."/>
        </authorList>
    </citation>
    <scope>NUCLEOTIDE SEQUENCE [LARGE SCALE GENOMIC DNA]</scope>
    <source>
        <strain evidence="2 3">CS3096</strain>
    </source>
</reference>
<evidence type="ECO:0000313" key="2">
    <source>
        <dbReference type="EMBL" id="EKJ76896.1"/>
    </source>
</evidence>
<dbReference type="KEGG" id="fpu:FPSE_03082"/>
<evidence type="ECO:0000313" key="3">
    <source>
        <dbReference type="Proteomes" id="UP000007978"/>
    </source>
</evidence>
<accession>K3UW78</accession>
<keyword evidence="3" id="KW-1185">Reference proteome</keyword>
<dbReference type="RefSeq" id="XP_009254476.1">
    <property type="nucleotide sequence ID" value="XM_009256201.1"/>
</dbReference>
<name>K3UW78_FUSPC</name>
<dbReference type="OrthoDB" id="10458166at2759"/>
<gene>
    <name evidence="2" type="ORF">FPSE_03082</name>
</gene>
<dbReference type="Proteomes" id="UP000007978">
    <property type="component" value="Chromosome 3"/>
</dbReference>
<sequence>MAEEPKTCPSFDSRMICKSRAKDSCCATAGSSYSQVDSVEPQLDGHVRGSLPQSQS</sequence>
<protein>
    <submittedName>
        <fullName evidence="2">Uncharacterized protein</fullName>
    </submittedName>
</protein>
<proteinExistence type="predicted"/>
<organism evidence="2 3">
    <name type="scientific">Fusarium pseudograminearum (strain CS3096)</name>
    <name type="common">Wheat and barley crown-rot fungus</name>
    <dbReference type="NCBI Taxonomy" id="1028729"/>
    <lineage>
        <taxon>Eukaryota</taxon>
        <taxon>Fungi</taxon>
        <taxon>Dikarya</taxon>
        <taxon>Ascomycota</taxon>
        <taxon>Pezizomycotina</taxon>
        <taxon>Sordariomycetes</taxon>
        <taxon>Hypocreomycetidae</taxon>
        <taxon>Hypocreales</taxon>
        <taxon>Nectriaceae</taxon>
        <taxon>Fusarium</taxon>
    </lineage>
</organism>
<dbReference type="HOGENOM" id="CLU_3014257_0_0_1"/>
<dbReference type="GeneID" id="20361701"/>
<dbReference type="AlphaFoldDB" id="K3UW78"/>
<comment type="caution">
    <text evidence="2">The sequence shown here is derived from an EMBL/GenBank/DDBJ whole genome shotgun (WGS) entry which is preliminary data.</text>
</comment>
<feature type="region of interest" description="Disordered" evidence="1">
    <location>
        <begin position="37"/>
        <end position="56"/>
    </location>
</feature>
<evidence type="ECO:0000256" key="1">
    <source>
        <dbReference type="SAM" id="MobiDB-lite"/>
    </source>
</evidence>
<dbReference type="EMBL" id="AFNW01000066">
    <property type="protein sequence ID" value="EKJ76896.1"/>
    <property type="molecule type" value="Genomic_DNA"/>
</dbReference>